<evidence type="ECO:0000256" key="2">
    <source>
        <dbReference type="SAM" id="MobiDB-lite"/>
    </source>
</evidence>
<proteinExistence type="predicted"/>
<reference evidence="4" key="1">
    <citation type="submission" date="2015-02" db="EMBL/GenBank/DDBJ databases">
        <title>Genome sequencing for Strongylocentrotus purpuratus.</title>
        <authorList>
            <person name="Murali S."/>
            <person name="Liu Y."/>
            <person name="Vee V."/>
            <person name="English A."/>
            <person name="Wang M."/>
            <person name="Skinner E."/>
            <person name="Han Y."/>
            <person name="Muzny D.M."/>
            <person name="Worley K.C."/>
            <person name="Gibbs R.A."/>
        </authorList>
    </citation>
    <scope>NUCLEOTIDE SEQUENCE</scope>
</reference>
<dbReference type="PANTHER" id="PTHR15989">
    <property type="entry name" value="VEZATIN"/>
    <property type="match status" value="1"/>
</dbReference>
<dbReference type="KEGG" id="spu:115918321"/>
<feature type="region of interest" description="Disordered" evidence="2">
    <location>
        <begin position="317"/>
        <end position="336"/>
    </location>
</feature>
<dbReference type="GO" id="GO:0005886">
    <property type="term" value="C:plasma membrane"/>
    <property type="evidence" value="ECO:0000318"/>
    <property type="project" value="GO_Central"/>
</dbReference>
<dbReference type="InterPro" id="IPR026858">
    <property type="entry name" value="Vezatin"/>
</dbReference>
<evidence type="ECO:0000256" key="1">
    <source>
        <dbReference type="SAM" id="Coils"/>
    </source>
</evidence>
<keyword evidence="1" id="KW-0175">Coiled coil</keyword>
<evidence type="ECO:0000313" key="3">
    <source>
        <dbReference type="EnsemblMetazoa" id="XP_030829221"/>
    </source>
</evidence>
<evidence type="ECO:0000313" key="4">
    <source>
        <dbReference type="Proteomes" id="UP000007110"/>
    </source>
</evidence>
<dbReference type="EnsemblMetazoa" id="XM_030973361">
    <property type="protein sequence ID" value="XP_030829221"/>
    <property type="gene ID" value="LOC115918321"/>
</dbReference>
<feature type="coiled-coil region" evidence="1">
    <location>
        <begin position="209"/>
        <end position="250"/>
    </location>
</feature>
<accession>A0A7M7MZV5</accession>
<feature type="compositionally biased region" description="Basic and acidic residues" evidence="2">
    <location>
        <begin position="317"/>
        <end position="327"/>
    </location>
</feature>
<dbReference type="InParanoid" id="A0A7M7MZV5"/>
<keyword evidence="4" id="KW-1185">Reference proteome</keyword>
<name>A0A7M7MZV5_STRPU</name>
<dbReference type="RefSeq" id="XP_030829221.1">
    <property type="nucleotide sequence ID" value="XM_030973361.1"/>
</dbReference>
<protein>
    <submittedName>
        <fullName evidence="3">Uncharacterized protein</fullName>
    </submittedName>
</protein>
<dbReference type="AlphaFoldDB" id="A0A7M7MZV5"/>
<reference evidence="3" key="2">
    <citation type="submission" date="2021-01" db="UniProtKB">
        <authorList>
            <consortium name="EnsemblMetazoa"/>
        </authorList>
    </citation>
    <scope>IDENTIFICATION</scope>
</reference>
<dbReference type="GeneID" id="115918321"/>
<dbReference type="Proteomes" id="UP000007110">
    <property type="component" value="Unassembled WGS sequence"/>
</dbReference>
<organism evidence="3 4">
    <name type="scientific">Strongylocentrotus purpuratus</name>
    <name type="common">Purple sea urchin</name>
    <dbReference type="NCBI Taxonomy" id="7668"/>
    <lineage>
        <taxon>Eukaryota</taxon>
        <taxon>Metazoa</taxon>
        <taxon>Echinodermata</taxon>
        <taxon>Eleutherozoa</taxon>
        <taxon>Echinozoa</taxon>
        <taxon>Echinoidea</taxon>
        <taxon>Euechinoidea</taxon>
        <taxon>Echinacea</taxon>
        <taxon>Camarodonta</taxon>
        <taxon>Echinidea</taxon>
        <taxon>Strongylocentrotidae</taxon>
        <taxon>Strongylocentrotus</taxon>
    </lineage>
</organism>
<dbReference type="PANTHER" id="PTHR15989:SF5">
    <property type="entry name" value="VEZATIN"/>
    <property type="match status" value="1"/>
</dbReference>
<sequence length="406" mass="45762">MCLKSDLLADSADATSSSHSLLDAKRRLAEQDLTTLKSSYKIHQPMTPLQSGVDPEVKMRGTEEIWGPSDVLPSATRALRLHLDVTMKSAMQLEMGTRKEDGKSDLGDPEIHDLEELLSEVKGHLEACQTCVHEAETALAKLTGRVEPAKLKEPVMSKPETGQLKADIPTPQHLDFISPKDSDIDFIEEEVFEAYIDPERDDNIPDYSMEDLIEERRKKKQDSEDAKHMLMELNSVLTKREGEKEKMRRERRRMKEGGDLVKETETLGELSEGAVDSTNDDKTIGDGKTNIPVTCDGSLSELESGLTDLDHERTLSHEHHEHNERHIGKANPQQLSNDINCTEDSSSETKLLEVADNRDDENMMTKEVMTKFFAIKCHRLVARVLVLLEVVKDMMPQVLEGVQRQQ</sequence>
<dbReference type="GO" id="GO:0098609">
    <property type="term" value="P:cell-cell adhesion"/>
    <property type="evidence" value="ECO:0000318"/>
    <property type="project" value="GO_Central"/>
</dbReference>